<dbReference type="Proteomes" id="UP000316443">
    <property type="component" value="Unassembled WGS sequence"/>
</dbReference>
<reference evidence="2 3" key="1">
    <citation type="submission" date="2019-01" db="EMBL/GenBank/DDBJ databases">
        <title>Coherence of Microcystis species and biogeography revealed through population genomics.</title>
        <authorList>
            <person name="Perez-Carrascal O.M."/>
            <person name="Terrat Y."/>
            <person name="Giani A."/>
            <person name="Fortin N."/>
            <person name="Tromas N."/>
            <person name="Shapiro B.J."/>
        </authorList>
    </citation>
    <scope>NUCLEOTIDE SEQUENCE [LARGE SCALE GENOMIC DNA]</scope>
    <source>
        <strain evidence="2">Ma_QC_C_20070703_M131</strain>
    </source>
</reference>
<organism evidence="2 3">
    <name type="scientific">Microcystis aeruginosa Ma_QC_C_20070703_M131</name>
    <dbReference type="NCBI Taxonomy" id="2486263"/>
    <lineage>
        <taxon>Bacteria</taxon>
        <taxon>Bacillati</taxon>
        <taxon>Cyanobacteriota</taxon>
        <taxon>Cyanophyceae</taxon>
        <taxon>Oscillatoriophycideae</taxon>
        <taxon>Chroococcales</taxon>
        <taxon>Microcystaceae</taxon>
        <taxon>Microcystis</taxon>
    </lineage>
</organism>
<gene>
    <name evidence="2" type="ORF">EWV85_04565</name>
</gene>
<dbReference type="AlphaFoldDB" id="A0A551YFJ6"/>
<evidence type="ECO:0000313" key="3">
    <source>
        <dbReference type="Proteomes" id="UP000316443"/>
    </source>
</evidence>
<protein>
    <submittedName>
        <fullName evidence="2">Uncharacterized protein</fullName>
    </submittedName>
</protein>
<keyword evidence="1" id="KW-0175">Coiled coil</keyword>
<feature type="coiled-coil region" evidence="1">
    <location>
        <begin position="116"/>
        <end position="144"/>
    </location>
</feature>
<evidence type="ECO:0000256" key="1">
    <source>
        <dbReference type="SAM" id="Coils"/>
    </source>
</evidence>
<comment type="caution">
    <text evidence="2">The sequence shown here is derived from an EMBL/GenBank/DDBJ whole genome shotgun (WGS) entry which is preliminary data.</text>
</comment>
<accession>A0A551YFJ6</accession>
<evidence type="ECO:0000313" key="2">
    <source>
        <dbReference type="EMBL" id="TRT59741.1"/>
    </source>
</evidence>
<name>A0A551YFJ6_MICAE</name>
<sequence>MSGYYDDCFDHITDPVQRNSVRQQWLQMVDGGLSIADVRMLLDKYPDFRFVIGRWISTKPESLGFGDNTIDRLKEFVATLPEFKDVFDKYVSQLVSSDQYRQGELKKLATIFPQFKQVAEQRIKENEEERRKANEKRRKDDELRIIELMSEQNKREEAGRWYTDTPY</sequence>
<proteinExistence type="predicted"/>
<dbReference type="EMBL" id="SFCA01000054">
    <property type="protein sequence ID" value="TRT59741.1"/>
    <property type="molecule type" value="Genomic_DNA"/>
</dbReference>